<dbReference type="KEGG" id="mmai:sS8_0859"/>
<protein>
    <submittedName>
        <fullName evidence="2">Uncharacterized protein</fullName>
    </submittedName>
</protein>
<evidence type="ECO:0000313" key="2">
    <source>
        <dbReference type="EMBL" id="BBA32824.1"/>
    </source>
</evidence>
<accession>A0A250KMN7</accession>
<evidence type="ECO:0000313" key="3">
    <source>
        <dbReference type="Proteomes" id="UP000266313"/>
    </source>
</evidence>
<dbReference type="Proteomes" id="UP000266313">
    <property type="component" value="Chromosome"/>
</dbReference>
<proteinExistence type="predicted"/>
<organism evidence="2 3">
    <name type="scientific">Methylocaldum marinum</name>
    <dbReference type="NCBI Taxonomy" id="1432792"/>
    <lineage>
        <taxon>Bacteria</taxon>
        <taxon>Pseudomonadati</taxon>
        <taxon>Pseudomonadota</taxon>
        <taxon>Gammaproteobacteria</taxon>
        <taxon>Methylococcales</taxon>
        <taxon>Methylococcaceae</taxon>
        <taxon>Methylocaldum</taxon>
    </lineage>
</organism>
<gene>
    <name evidence="2" type="ORF">sS8_0859</name>
</gene>
<sequence length="169" mass="19541">MGTIMEFWQTIAATVIGGVITLATTILTINHQKALDKNRRKLEKIEKVYELLSKLESSYRMEWASDCMSINNRKYSDQFRIKERLPFEEIKMLIGFYAPELKEDADKLIALSKDRYGKLKSSIVDIEMSSMSTDETDTLKQQLTTVFYEIKNDIESIQNKLVKIGDTLI</sequence>
<dbReference type="AlphaFoldDB" id="A0A250KMN7"/>
<keyword evidence="1" id="KW-1133">Transmembrane helix</keyword>
<feature type="transmembrane region" description="Helical" evidence="1">
    <location>
        <begin position="6"/>
        <end position="29"/>
    </location>
</feature>
<keyword evidence="1" id="KW-0812">Transmembrane</keyword>
<keyword evidence="3" id="KW-1185">Reference proteome</keyword>
<name>A0A250KMN7_9GAMM</name>
<reference evidence="2 3" key="1">
    <citation type="submission" date="2016-12" db="EMBL/GenBank/DDBJ databases">
        <title>Genome sequencing of Methylocaldum marinum.</title>
        <authorList>
            <person name="Takeuchi M."/>
            <person name="Kamagata Y."/>
            <person name="Hiraoka S."/>
            <person name="Oshima K."/>
            <person name="Hattori M."/>
            <person name="Iwasaki W."/>
        </authorList>
    </citation>
    <scope>NUCLEOTIDE SEQUENCE [LARGE SCALE GENOMIC DNA]</scope>
    <source>
        <strain evidence="2 3">S8</strain>
    </source>
</reference>
<keyword evidence="1" id="KW-0472">Membrane</keyword>
<evidence type="ECO:0000256" key="1">
    <source>
        <dbReference type="SAM" id="Phobius"/>
    </source>
</evidence>
<dbReference type="EMBL" id="AP017928">
    <property type="protein sequence ID" value="BBA32824.1"/>
    <property type="molecule type" value="Genomic_DNA"/>
</dbReference>